<proteinExistence type="predicted"/>
<keyword evidence="4" id="KW-1185">Reference proteome</keyword>
<dbReference type="EMBL" id="OX459941">
    <property type="protein sequence ID" value="CAI9175999.1"/>
    <property type="molecule type" value="Genomic_DNA"/>
</dbReference>
<evidence type="ECO:0000313" key="4">
    <source>
        <dbReference type="Proteomes" id="UP001176941"/>
    </source>
</evidence>
<feature type="transmembrane region" description="Helical" evidence="2">
    <location>
        <begin position="15"/>
        <end position="34"/>
    </location>
</feature>
<evidence type="ECO:0000313" key="3">
    <source>
        <dbReference type="EMBL" id="CAI9175999.1"/>
    </source>
</evidence>
<keyword evidence="2" id="KW-1133">Transmembrane helix</keyword>
<sequence length="102" mass="12140">MFRVDLTSTYIPQLLSLQFYFLTAFLYVYILNYFRYFEGEQTRGTLLVDLRYKGQEGQRCMKVCTGKAPRGQTQEAHLRVDAETRCPQPRDQKRQQKPEKHV</sequence>
<protein>
    <submittedName>
        <fullName evidence="3">Uncharacterized protein</fullName>
    </submittedName>
</protein>
<keyword evidence="2" id="KW-0472">Membrane</keyword>
<organism evidence="3 4">
    <name type="scientific">Rangifer tarandus platyrhynchus</name>
    <name type="common">Svalbard reindeer</name>
    <dbReference type="NCBI Taxonomy" id="3082113"/>
    <lineage>
        <taxon>Eukaryota</taxon>
        <taxon>Metazoa</taxon>
        <taxon>Chordata</taxon>
        <taxon>Craniata</taxon>
        <taxon>Vertebrata</taxon>
        <taxon>Euteleostomi</taxon>
        <taxon>Mammalia</taxon>
        <taxon>Eutheria</taxon>
        <taxon>Laurasiatheria</taxon>
        <taxon>Artiodactyla</taxon>
        <taxon>Ruminantia</taxon>
        <taxon>Pecora</taxon>
        <taxon>Cervidae</taxon>
        <taxon>Odocoileinae</taxon>
        <taxon>Rangifer</taxon>
    </lineage>
</organism>
<feature type="compositionally biased region" description="Basic and acidic residues" evidence="1">
    <location>
        <begin position="76"/>
        <end position="102"/>
    </location>
</feature>
<evidence type="ECO:0000256" key="2">
    <source>
        <dbReference type="SAM" id="Phobius"/>
    </source>
</evidence>
<gene>
    <name evidence="3" type="ORF">MRATA1EN1_LOCUS24961</name>
</gene>
<dbReference type="Proteomes" id="UP001176941">
    <property type="component" value="Chromosome 5"/>
</dbReference>
<evidence type="ECO:0000256" key="1">
    <source>
        <dbReference type="SAM" id="MobiDB-lite"/>
    </source>
</evidence>
<reference evidence="3" key="1">
    <citation type="submission" date="2023-04" db="EMBL/GenBank/DDBJ databases">
        <authorList>
            <consortium name="ELIXIR-Norway"/>
        </authorList>
    </citation>
    <scope>NUCLEOTIDE SEQUENCE [LARGE SCALE GENOMIC DNA]</scope>
</reference>
<feature type="region of interest" description="Disordered" evidence="1">
    <location>
        <begin position="67"/>
        <end position="102"/>
    </location>
</feature>
<keyword evidence="2" id="KW-0812">Transmembrane</keyword>
<name>A0ABN8ZQK5_RANTA</name>
<accession>A0ABN8ZQK5</accession>